<dbReference type="PROSITE" id="PS51257">
    <property type="entry name" value="PROKAR_LIPOPROTEIN"/>
    <property type="match status" value="1"/>
</dbReference>
<evidence type="ECO:0000256" key="1">
    <source>
        <dbReference type="SAM" id="SignalP"/>
    </source>
</evidence>
<sequence length="151" mass="16805">MKRYVYSLFVLCMAGFLSACSEKSVVIDSPIVGEWHLETWMSETPEDFDVYISFRENGSFEMYQKVETPAFVRYEGSYSVSGSVVSGIYSDGMPWSTSYTFTLSDGNNSLTMVSDTPGAETGVYSRTTIPEDVLNSIGLKSLSVEDVPRFL</sequence>
<name>A0A9D9HCN9_9BACT</name>
<dbReference type="Pfam" id="PF13648">
    <property type="entry name" value="Lipocalin_4"/>
    <property type="match status" value="1"/>
</dbReference>
<feature type="chain" id="PRO_5039600803" evidence="1">
    <location>
        <begin position="20"/>
        <end position="151"/>
    </location>
</feature>
<protein>
    <submittedName>
        <fullName evidence="3">Lipocalin family protein</fullName>
    </submittedName>
</protein>
<accession>A0A9D9HCN9</accession>
<keyword evidence="1" id="KW-0732">Signal</keyword>
<gene>
    <name evidence="3" type="ORF">IAC23_04215</name>
</gene>
<dbReference type="AlphaFoldDB" id="A0A9D9HCN9"/>
<proteinExistence type="predicted"/>
<dbReference type="InterPro" id="IPR024311">
    <property type="entry name" value="Lipocalin-like"/>
</dbReference>
<evidence type="ECO:0000313" key="4">
    <source>
        <dbReference type="Proteomes" id="UP000823619"/>
    </source>
</evidence>
<organism evidence="3 4">
    <name type="scientific">Candidatus Cryptobacteroides merdavium</name>
    <dbReference type="NCBI Taxonomy" id="2840769"/>
    <lineage>
        <taxon>Bacteria</taxon>
        <taxon>Pseudomonadati</taxon>
        <taxon>Bacteroidota</taxon>
        <taxon>Bacteroidia</taxon>
        <taxon>Bacteroidales</taxon>
        <taxon>Candidatus Cryptobacteroides</taxon>
    </lineage>
</organism>
<feature type="domain" description="Lipocalin-like" evidence="2">
    <location>
        <begin position="31"/>
        <end position="106"/>
    </location>
</feature>
<reference evidence="3" key="1">
    <citation type="submission" date="2020-10" db="EMBL/GenBank/DDBJ databases">
        <authorList>
            <person name="Gilroy R."/>
        </authorList>
    </citation>
    <scope>NUCLEOTIDE SEQUENCE</scope>
    <source>
        <strain evidence="3">D5-748</strain>
    </source>
</reference>
<evidence type="ECO:0000313" key="3">
    <source>
        <dbReference type="EMBL" id="MBO8444887.1"/>
    </source>
</evidence>
<dbReference type="EMBL" id="JADIMO010000047">
    <property type="protein sequence ID" value="MBO8444887.1"/>
    <property type="molecule type" value="Genomic_DNA"/>
</dbReference>
<evidence type="ECO:0000259" key="2">
    <source>
        <dbReference type="Pfam" id="PF13648"/>
    </source>
</evidence>
<reference evidence="3" key="2">
    <citation type="journal article" date="2021" name="PeerJ">
        <title>Extensive microbial diversity within the chicken gut microbiome revealed by metagenomics and culture.</title>
        <authorList>
            <person name="Gilroy R."/>
            <person name="Ravi A."/>
            <person name="Getino M."/>
            <person name="Pursley I."/>
            <person name="Horton D.L."/>
            <person name="Alikhan N.F."/>
            <person name="Baker D."/>
            <person name="Gharbi K."/>
            <person name="Hall N."/>
            <person name="Watson M."/>
            <person name="Adriaenssens E.M."/>
            <person name="Foster-Nyarko E."/>
            <person name="Jarju S."/>
            <person name="Secka A."/>
            <person name="Antonio M."/>
            <person name="Oren A."/>
            <person name="Chaudhuri R.R."/>
            <person name="La Ragione R."/>
            <person name="Hildebrand F."/>
            <person name="Pallen M.J."/>
        </authorList>
    </citation>
    <scope>NUCLEOTIDE SEQUENCE</scope>
    <source>
        <strain evidence="3">D5-748</strain>
    </source>
</reference>
<dbReference type="Proteomes" id="UP000823619">
    <property type="component" value="Unassembled WGS sequence"/>
</dbReference>
<feature type="signal peptide" evidence="1">
    <location>
        <begin position="1"/>
        <end position="19"/>
    </location>
</feature>
<comment type="caution">
    <text evidence="3">The sequence shown here is derived from an EMBL/GenBank/DDBJ whole genome shotgun (WGS) entry which is preliminary data.</text>
</comment>